<keyword evidence="1" id="KW-0472">Membrane</keyword>
<keyword evidence="1" id="KW-1133">Transmembrane helix</keyword>
<gene>
    <name evidence="2" type="ORF">SAMN04488036_101373</name>
</gene>
<evidence type="ECO:0000313" key="3">
    <source>
        <dbReference type="Proteomes" id="UP000198851"/>
    </source>
</evidence>
<feature type="transmembrane region" description="Helical" evidence="1">
    <location>
        <begin position="114"/>
        <end position="131"/>
    </location>
</feature>
<accession>A0A1I4AIQ8</accession>
<keyword evidence="3" id="KW-1185">Reference proteome</keyword>
<dbReference type="Proteomes" id="UP000198851">
    <property type="component" value="Unassembled WGS sequence"/>
</dbReference>
<dbReference type="STRING" id="1280847.SAMN04488036_101373"/>
<name>A0A1I4AIQ8_9RHOB</name>
<reference evidence="3" key="1">
    <citation type="submission" date="2016-10" db="EMBL/GenBank/DDBJ databases">
        <authorList>
            <person name="Varghese N."/>
            <person name="Submissions S."/>
        </authorList>
    </citation>
    <scope>NUCLEOTIDE SEQUENCE [LARGE SCALE GENOMIC DNA]</scope>
    <source>
        <strain evidence="3">DSM 28453</strain>
    </source>
</reference>
<evidence type="ECO:0000256" key="1">
    <source>
        <dbReference type="SAM" id="Phobius"/>
    </source>
</evidence>
<dbReference type="EMBL" id="FOSZ01000001">
    <property type="protein sequence ID" value="SFK55626.1"/>
    <property type="molecule type" value="Genomic_DNA"/>
</dbReference>
<dbReference type="PANTHER" id="PTHR47372">
    <property type="entry name" value="DAUER UP-REGULATED-RELATED"/>
    <property type="match status" value="1"/>
</dbReference>
<evidence type="ECO:0000313" key="2">
    <source>
        <dbReference type="EMBL" id="SFK55626.1"/>
    </source>
</evidence>
<dbReference type="PANTHER" id="PTHR47372:SF11">
    <property type="entry name" value="RE19971P"/>
    <property type="match status" value="1"/>
</dbReference>
<dbReference type="Gene3D" id="1.20.120.20">
    <property type="entry name" value="Apolipoprotein"/>
    <property type="match status" value="1"/>
</dbReference>
<protein>
    <submittedName>
        <fullName evidence="2">Uncharacterized protein</fullName>
    </submittedName>
</protein>
<proteinExistence type="predicted"/>
<keyword evidence="1" id="KW-0812">Transmembrane</keyword>
<dbReference type="AlphaFoldDB" id="A0A1I4AIQ8"/>
<sequence length="320" mass="32583">MSWGYDADVFAFCTDQPDFRGADTFVDTGAGIALGRCVVGSAGYGFVPSIADVYAAAIYSRFTAVTTADLRGIEPFVANFPLETRQKAVACGSYESREGLTGQEAREFLLMKNLIVVIVLVAAAAVAYFVFTGQEAEEPSAMKDAMSDAAEAVTEAAESAVEAAGDAAEEAGAAVEAMTEAAEGAVEATTEAVEGAADAATEAAEGAVEAATEAASDAVEGASDAVEGATDAVTEAATEAAEGATETATEAVESATEEAGSMMDLLTPEGFDFDKVVEIVDGSDLDPLKKTTLKTALESAKDNPELLSSVLDQIKGALGL</sequence>
<organism evidence="2 3">
    <name type="scientific">Shimia haliotis</name>
    <dbReference type="NCBI Taxonomy" id="1280847"/>
    <lineage>
        <taxon>Bacteria</taxon>
        <taxon>Pseudomonadati</taxon>
        <taxon>Pseudomonadota</taxon>
        <taxon>Alphaproteobacteria</taxon>
        <taxon>Rhodobacterales</taxon>
        <taxon>Roseobacteraceae</taxon>
    </lineage>
</organism>